<dbReference type="EC" id="3.1.3.48" evidence="2"/>
<dbReference type="RefSeq" id="WP_200966501.1">
    <property type="nucleotide sequence ID" value="NZ_BMAQ01000014.1"/>
</dbReference>
<gene>
    <name evidence="8" type="primary">ptp</name>
    <name evidence="8" type="ORF">PRECH8_15470</name>
</gene>
<evidence type="ECO:0000256" key="1">
    <source>
        <dbReference type="ARBA" id="ARBA00011063"/>
    </source>
</evidence>
<evidence type="ECO:0000256" key="3">
    <source>
        <dbReference type="ARBA" id="ARBA00022801"/>
    </source>
</evidence>
<dbReference type="PRINTS" id="PR00719">
    <property type="entry name" value="LMWPTPASE"/>
</dbReference>
<evidence type="ECO:0000313" key="9">
    <source>
        <dbReference type="Proteomes" id="UP000654993"/>
    </source>
</evidence>
<feature type="active site" evidence="6">
    <location>
        <position position="14"/>
    </location>
</feature>
<dbReference type="PANTHER" id="PTHR11717">
    <property type="entry name" value="LOW MOLECULAR WEIGHT PROTEIN TYROSINE PHOSPHATASE"/>
    <property type="match status" value="1"/>
</dbReference>
<feature type="domain" description="Phosphotyrosine protein phosphatase I" evidence="7">
    <location>
        <begin position="2"/>
        <end position="152"/>
    </location>
</feature>
<proteinExistence type="inferred from homology"/>
<reference evidence="8" key="2">
    <citation type="journal article" date="2021" name="Data Brief">
        <title>Draft genome sequence data of the facultative, thermophilic, xylanolytic bacterium Paenibacillus sp. strain DA-C8.</title>
        <authorList>
            <person name="Chhe C."/>
            <person name="Uke A."/>
            <person name="Baramee S."/>
            <person name="Ungkulpasvich U."/>
            <person name="Tachaapaikoon C."/>
            <person name="Pason P."/>
            <person name="Waeonukul R."/>
            <person name="Ratanakhanokchai K."/>
            <person name="Kosugi A."/>
        </authorList>
    </citation>
    <scope>NUCLEOTIDE SEQUENCE</scope>
    <source>
        <strain evidence="8">DA-C8</strain>
    </source>
</reference>
<keyword evidence="4" id="KW-0904">Protein phosphatase</keyword>
<evidence type="ECO:0000259" key="7">
    <source>
        <dbReference type="SMART" id="SM00226"/>
    </source>
</evidence>
<feature type="active site" description="Nucleophile" evidence="6">
    <location>
        <position position="8"/>
    </location>
</feature>
<evidence type="ECO:0000313" key="8">
    <source>
        <dbReference type="EMBL" id="GFR38251.1"/>
    </source>
</evidence>
<evidence type="ECO:0000256" key="6">
    <source>
        <dbReference type="PIRSR" id="PIRSR617867-1"/>
    </source>
</evidence>
<keyword evidence="9" id="KW-1185">Reference proteome</keyword>
<dbReference type="InterPro" id="IPR036196">
    <property type="entry name" value="Ptyr_pPase_sf"/>
</dbReference>
<comment type="caution">
    <text evidence="8">The sequence shown here is derived from an EMBL/GenBank/DDBJ whole genome shotgun (WGS) entry which is preliminary data.</text>
</comment>
<evidence type="ECO:0000256" key="5">
    <source>
        <dbReference type="ARBA" id="ARBA00051722"/>
    </source>
</evidence>
<dbReference type="AlphaFoldDB" id="A0A916QGV0"/>
<accession>A0A916QGV0</accession>
<keyword evidence="3" id="KW-0378">Hydrolase</keyword>
<evidence type="ECO:0000256" key="4">
    <source>
        <dbReference type="ARBA" id="ARBA00022912"/>
    </source>
</evidence>
<dbReference type="SMART" id="SM00226">
    <property type="entry name" value="LMWPc"/>
    <property type="match status" value="1"/>
</dbReference>
<reference evidence="8" key="1">
    <citation type="submission" date="2020-08" db="EMBL/GenBank/DDBJ databases">
        <authorList>
            <person name="Uke A."/>
            <person name="Chhe C."/>
            <person name="Baramee S."/>
            <person name="Kosugi A."/>
        </authorList>
    </citation>
    <scope>NUCLEOTIDE SEQUENCE</scope>
    <source>
        <strain evidence="8">DA-C8</strain>
    </source>
</reference>
<dbReference type="InterPro" id="IPR050438">
    <property type="entry name" value="LMW_PTPase"/>
</dbReference>
<sequence>MIKVLFVCLGNICRSPMAEAIFRQKVKEAGFEDQIVVDSAGTGDWHIGNPPHHGTRRILDQYKISYEGIRARQVAEDDFRDSRYIIVMDNQNMQDLKRFQPKGLGEEAPFIGKMLDFASSAELKDVPDPYYTGNFEEVYELLQDSCQGLLQFIIEREGLTARS</sequence>
<comment type="similarity">
    <text evidence="1">Belongs to the low molecular weight phosphotyrosine protein phosphatase family.</text>
</comment>
<organism evidence="8 9">
    <name type="scientific">Insulibacter thermoxylanivorax</name>
    <dbReference type="NCBI Taxonomy" id="2749268"/>
    <lineage>
        <taxon>Bacteria</taxon>
        <taxon>Bacillati</taxon>
        <taxon>Bacillota</taxon>
        <taxon>Bacilli</taxon>
        <taxon>Bacillales</taxon>
        <taxon>Paenibacillaceae</taxon>
        <taxon>Insulibacter</taxon>
    </lineage>
</organism>
<dbReference type="Proteomes" id="UP000654993">
    <property type="component" value="Unassembled WGS sequence"/>
</dbReference>
<protein>
    <recommendedName>
        <fullName evidence="2">protein-tyrosine-phosphatase</fullName>
        <ecNumber evidence="2">3.1.3.48</ecNumber>
    </recommendedName>
</protein>
<dbReference type="Pfam" id="PF01451">
    <property type="entry name" value="LMWPc"/>
    <property type="match status" value="1"/>
</dbReference>
<evidence type="ECO:0000256" key="2">
    <source>
        <dbReference type="ARBA" id="ARBA00013064"/>
    </source>
</evidence>
<dbReference type="InterPro" id="IPR017867">
    <property type="entry name" value="Tyr_phospatase_low_mol_wt"/>
</dbReference>
<dbReference type="GO" id="GO:0004725">
    <property type="term" value="F:protein tyrosine phosphatase activity"/>
    <property type="evidence" value="ECO:0007669"/>
    <property type="project" value="UniProtKB-EC"/>
</dbReference>
<feature type="active site" description="Proton donor" evidence="6">
    <location>
        <position position="128"/>
    </location>
</feature>
<dbReference type="Gene3D" id="3.40.50.2300">
    <property type="match status" value="1"/>
</dbReference>
<dbReference type="InterPro" id="IPR023485">
    <property type="entry name" value="Ptyr_pPase"/>
</dbReference>
<comment type="catalytic activity">
    <reaction evidence="5">
        <text>O-phospho-L-tyrosyl-[protein] + H2O = L-tyrosyl-[protein] + phosphate</text>
        <dbReference type="Rhea" id="RHEA:10684"/>
        <dbReference type="Rhea" id="RHEA-COMP:10136"/>
        <dbReference type="Rhea" id="RHEA-COMP:20101"/>
        <dbReference type="ChEBI" id="CHEBI:15377"/>
        <dbReference type="ChEBI" id="CHEBI:43474"/>
        <dbReference type="ChEBI" id="CHEBI:46858"/>
        <dbReference type="ChEBI" id="CHEBI:61978"/>
        <dbReference type="EC" id="3.1.3.48"/>
    </reaction>
</comment>
<name>A0A916QGV0_9BACL</name>
<dbReference type="EMBL" id="BMAQ01000014">
    <property type="protein sequence ID" value="GFR38251.1"/>
    <property type="molecule type" value="Genomic_DNA"/>
</dbReference>
<dbReference type="FunFam" id="3.40.50.2300:FF:000113">
    <property type="entry name" value="Low molecular weight protein-tyrosine-phosphatase"/>
    <property type="match status" value="1"/>
</dbReference>
<dbReference type="PANTHER" id="PTHR11717:SF7">
    <property type="entry name" value="LOW MOLECULAR WEIGHT PHOSPHOTYROSINE PROTEIN PHOSPHATASE"/>
    <property type="match status" value="1"/>
</dbReference>
<dbReference type="CDD" id="cd16343">
    <property type="entry name" value="LMWPTP"/>
    <property type="match status" value="1"/>
</dbReference>
<dbReference type="SUPFAM" id="SSF52788">
    <property type="entry name" value="Phosphotyrosine protein phosphatases I"/>
    <property type="match status" value="1"/>
</dbReference>